<dbReference type="InterPro" id="IPR025209">
    <property type="entry name" value="DUF4209"/>
</dbReference>
<name>A0A3M2RHL5_9GAMM</name>
<evidence type="ECO:0000313" key="4">
    <source>
        <dbReference type="Proteomes" id="UP000265903"/>
    </source>
</evidence>
<dbReference type="OrthoDB" id="5519791at2"/>
<dbReference type="Pfam" id="PF24098">
    <property type="entry name" value="DUF7380"/>
    <property type="match status" value="1"/>
</dbReference>
<accession>A0A3M2RHL5</accession>
<reference evidence="3 4" key="1">
    <citation type="submission" date="2018-08" db="EMBL/GenBank/DDBJ databases">
        <title>Whole Genome Sequence of the Moderate Halophilic Marine Bacterium Marinobacter litoralis Sw-45.</title>
        <authorList>
            <person name="Musa H."/>
        </authorList>
    </citation>
    <scope>NUCLEOTIDE SEQUENCE [LARGE SCALE GENOMIC DNA]</scope>
    <source>
        <strain evidence="3 4">Sw-45</strain>
    </source>
</reference>
<dbReference type="AlphaFoldDB" id="A0A3M2RHL5"/>
<evidence type="ECO:0000313" key="3">
    <source>
        <dbReference type="EMBL" id="RMJ04639.1"/>
    </source>
</evidence>
<keyword evidence="4" id="KW-1185">Reference proteome</keyword>
<sequence>METAVKLNREIFIECGWSYDVSPDNHYGYSSVMGCLQKSAKAMDETGRPEHAKVLELLSKAASMMMRPSSLNDPFTAYNQDFQAGKRSSRPEDFTEEELIFFESILSDIDEPWLRARLADLLWLLRKPKNPEHAKIAIDSYIDNPIDSETWHRDVRNGWERAARLSMQIRDYDRLDNIKNSLFSAFCSEHPRSKFMTLWVADLMDQLKIDRDFKEDIASSLNKRAIDLKREGDFHSSRSYFELAGKKYQQCSAEQSWLKAMIAIADCFELEADSRSQGSNMVANSFYENAIQAYRRIPNKHREGYDVDSRISVIRNKVKESGRATLDEMEFIETPGVDISEIAKSSMAHVAGKGSREDALMYFSGLFSGPKYQELASNAKKSMQECIFSSLSGASHMSSDGRVVAKTPPMNLTAGEDDPANQAVLKRHVHQQFSIEVQLVVQGQILPALRQLLMEHRFTKDLFIAACYQSPIVPKDREQLLGGALWLGFEYEFGDAIHLLCPQFEHIVRAQLKESGFHTSTISNDGIETENGLSTLMDSPEAVQLFGEDLSFEIRSVFTEVLGFNLRNETAHGLLDDNASSSLSAIYAWWMVLRLVLRSIVFGGIKADKRRADGQ</sequence>
<evidence type="ECO:0000259" key="1">
    <source>
        <dbReference type="Pfam" id="PF13910"/>
    </source>
</evidence>
<evidence type="ECO:0000259" key="2">
    <source>
        <dbReference type="Pfam" id="PF24098"/>
    </source>
</evidence>
<gene>
    <name evidence="3" type="ORF">DOQ08_01962</name>
</gene>
<proteinExistence type="predicted"/>
<dbReference type="RefSeq" id="WP_114334694.1">
    <property type="nucleotide sequence ID" value="NZ_QMDL01000002.1"/>
</dbReference>
<organism evidence="3 4">
    <name type="scientific">Marinobacter litoralis</name>
    <dbReference type="NCBI Taxonomy" id="187981"/>
    <lineage>
        <taxon>Bacteria</taxon>
        <taxon>Pseudomonadati</taxon>
        <taxon>Pseudomonadota</taxon>
        <taxon>Gammaproteobacteria</taxon>
        <taxon>Pseudomonadales</taxon>
        <taxon>Marinobacteraceae</taxon>
        <taxon>Marinobacter</taxon>
    </lineage>
</organism>
<feature type="domain" description="DUF7380" evidence="2">
    <location>
        <begin position="5"/>
        <end position="176"/>
    </location>
</feature>
<dbReference type="EMBL" id="QMDL01000002">
    <property type="protein sequence ID" value="RMJ04639.1"/>
    <property type="molecule type" value="Genomic_DNA"/>
</dbReference>
<protein>
    <submittedName>
        <fullName evidence="3">Uncharacterized protein</fullName>
    </submittedName>
</protein>
<feature type="domain" description="DUF4209" evidence="1">
    <location>
        <begin position="505"/>
        <end position="594"/>
    </location>
</feature>
<dbReference type="InterPro" id="IPR055804">
    <property type="entry name" value="DUF7380"/>
</dbReference>
<dbReference type="PROSITE" id="PS51257">
    <property type="entry name" value="PROKAR_LIPOPROTEIN"/>
    <property type="match status" value="1"/>
</dbReference>
<dbReference type="Proteomes" id="UP000265903">
    <property type="component" value="Unassembled WGS sequence"/>
</dbReference>
<comment type="caution">
    <text evidence="3">The sequence shown here is derived from an EMBL/GenBank/DDBJ whole genome shotgun (WGS) entry which is preliminary data.</text>
</comment>
<dbReference type="Pfam" id="PF13910">
    <property type="entry name" value="DUF4209"/>
    <property type="match status" value="1"/>
</dbReference>